<evidence type="ECO:0000313" key="2">
    <source>
        <dbReference type="Proteomes" id="UP001497680"/>
    </source>
</evidence>
<dbReference type="EMBL" id="MU394320">
    <property type="protein sequence ID" value="KAI6085901.1"/>
    <property type="molecule type" value="Genomic_DNA"/>
</dbReference>
<proteinExistence type="predicted"/>
<accession>A0ACC0CZQ0</accession>
<reference evidence="1 2" key="1">
    <citation type="journal article" date="2022" name="New Phytol.">
        <title>Ecological generalism drives hyperdiversity of secondary metabolite gene clusters in xylarialean endophytes.</title>
        <authorList>
            <person name="Franco M.E.E."/>
            <person name="Wisecaver J.H."/>
            <person name="Arnold A.E."/>
            <person name="Ju Y.M."/>
            <person name="Slot J.C."/>
            <person name="Ahrendt S."/>
            <person name="Moore L.P."/>
            <person name="Eastman K.E."/>
            <person name="Scott K."/>
            <person name="Konkel Z."/>
            <person name="Mondo S.J."/>
            <person name="Kuo A."/>
            <person name="Hayes R.D."/>
            <person name="Haridas S."/>
            <person name="Andreopoulos B."/>
            <person name="Riley R."/>
            <person name="LaButti K."/>
            <person name="Pangilinan J."/>
            <person name="Lipzen A."/>
            <person name="Amirebrahimi M."/>
            <person name="Yan J."/>
            <person name="Adam C."/>
            <person name="Keymanesh K."/>
            <person name="Ng V."/>
            <person name="Louie K."/>
            <person name="Northen T."/>
            <person name="Drula E."/>
            <person name="Henrissat B."/>
            <person name="Hsieh H.M."/>
            <person name="Youens-Clark K."/>
            <person name="Lutzoni F."/>
            <person name="Miadlikowska J."/>
            <person name="Eastwood D.C."/>
            <person name="Hamelin R.C."/>
            <person name="Grigoriev I.V."/>
            <person name="U'Ren J.M."/>
        </authorList>
    </citation>
    <scope>NUCLEOTIDE SEQUENCE [LARGE SCALE GENOMIC DNA]</scope>
    <source>
        <strain evidence="1 2">ER1909</strain>
    </source>
</reference>
<name>A0ACC0CZQ0_9PEZI</name>
<comment type="caution">
    <text evidence="1">The sequence shown here is derived from an EMBL/GenBank/DDBJ whole genome shotgun (WGS) entry which is preliminary data.</text>
</comment>
<keyword evidence="2" id="KW-1185">Reference proteome</keyword>
<protein>
    <submittedName>
        <fullName evidence="1">Uncharacterized protein</fullName>
    </submittedName>
</protein>
<dbReference type="Proteomes" id="UP001497680">
    <property type="component" value="Unassembled WGS sequence"/>
</dbReference>
<gene>
    <name evidence="1" type="ORF">F4821DRAFT_239382</name>
</gene>
<evidence type="ECO:0000313" key="1">
    <source>
        <dbReference type="EMBL" id="KAI6085901.1"/>
    </source>
</evidence>
<organism evidence="1 2">
    <name type="scientific">Hypoxylon rubiginosum</name>
    <dbReference type="NCBI Taxonomy" id="110542"/>
    <lineage>
        <taxon>Eukaryota</taxon>
        <taxon>Fungi</taxon>
        <taxon>Dikarya</taxon>
        <taxon>Ascomycota</taxon>
        <taxon>Pezizomycotina</taxon>
        <taxon>Sordariomycetes</taxon>
        <taxon>Xylariomycetidae</taxon>
        <taxon>Xylariales</taxon>
        <taxon>Hypoxylaceae</taxon>
        <taxon>Hypoxylon</taxon>
    </lineage>
</organism>
<sequence length="782" mass="88005">MPKRDKTPSDPVRNTPQKVAKQISKKSPKPSITSIKPSTAQAMSDEKKKKLDIARAKEKAKESTTKSSKKSSPIYLVPVKPLPSGAEYLKLDLDSVRSSAFLNELGPDQQTGPHHADFPFQDGFVVDEDQIPIAPYTWGVATNKIGARTGTRSQAASFPLVFSLLADLSDANAPLKNKIAIVREKKPDETEPPEQEYSYKLFTYGDANQKSGLKYVVSGSNQSVIPGGHVISNTFIPLDILRTRLCGSWEARQEAYTRDWLTFCNVTIQLELRRPVKSQRNMKDLIPDEALPKNWKTEQVLRNLASWTGSHLQARDSAGNLSADLGAKFLYHLLMPSQGDSLRPQDLSQYIFKRWCLIANSAASIEKEPFSVKSRFWKIPKALTVGDDFELIYEMLPGWWDNANNTILRDKRLSSKLKLVLKNNAFKFDLANKTALDALWKQFMESVFTQTASSTPPLRIAGKTVPVVKGRLLSPKDKSVDLFELGSHPQGYYRTYIRKRDLKRMSDLGYTLNCIPHPFPNKMSPDKIVLNSGLKHTIDSRGYPETNTLITKTYMKIAGNCPRVRTQNAVMGDVSANDIAARIWPKEKLGRRPAEWLHRSAYSYGGSGRPDDSQEQENLVFGTFETNTEMIRYEAYLKRMVNMVPEHQTLGPFSVALTTALNTSNSQLGRKGQSLPWLVTQLGYEWSFDLNYAFNSELLASTEPTNRQIKNWVIFDLFSQSYPMLYEVDVDAIFDAELSRASDYLKAVVALFLITRPAGPVQATSKLMTQNFPTNSSRPFKL</sequence>